<evidence type="ECO:0000256" key="3">
    <source>
        <dbReference type="ARBA" id="ARBA00012438"/>
    </source>
</evidence>
<dbReference type="RefSeq" id="WP_249321246.1">
    <property type="nucleotide sequence ID" value="NZ_CP060632.1"/>
</dbReference>
<accession>A0A7G9FLS3</accession>
<dbReference type="Gene3D" id="1.10.287.130">
    <property type="match status" value="1"/>
</dbReference>
<evidence type="ECO:0000256" key="9">
    <source>
        <dbReference type="ARBA" id="ARBA00022777"/>
    </source>
</evidence>
<gene>
    <name evidence="16" type="ORF">H9Q76_12435</name>
</gene>
<dbReference type="InterPro" id="IPR050398">
    <property type="entry name" value="HssS/ArlS-like"/>
</dbReference>
<evidence type="ECO:0000313" key="16">
    <source>
        <dbReference type="EMBL" id="QNL99504.1"/>
    </source>
</evidence>
<keyword evidence="9" id="KW-0418">Kinase</keyword>
<evidence type="ECO:0000256" key="1">
    <source>
        <dbReference type="ARBA" id="ARBA00000085"/>
    </source>
</evidence>
<feature type="transmembrane region" description="Helical" evidence="14">
    <location>
        <begin position="308"/>
        <end position="331"/>
    </location>
</feature>
<comment type="subcellular location">
    <subcellularLocation>
        <location evidence="2">Cell membrane</location>
        <topology evidence="2">Multi-pass membrane protein</topology>
    </subcellularLocation>
</comment>
<dbReference type="CDD" id="cd00082">
    <property type="entry name" value="HisKA"/>
    <property type="match status" value="1"/>
</dbReference>
<feature type="transmembrane region" description="Helical" evidence="14">
    <location>
        <begin position="409"/>
        <end position="428"/>
    </location>
</feature>
<evidence type="ECO:0000256" key="5">
    <source>
        <dbReference type="ARBA" id="ARBA00022553"/>
    </source>
</evidence>
<dbReference type="PANTHER" id="PTHR45528">
    <property type="entry name" value="SENSOR HISTIDINE KINASE CPXA"/>
    <property type="match status" value="1"/>
</dbReference>
<keyword evidence="17" id="KW-1185">Reference proteome</keyword>
<evidence type="ECO:0000256" key="10">
    <source>
        <dbReference type="ARBA" id="ARBA00022840"/>
    </source>
</evidence>
<dbReference type="Pfam" id="PF02518">
    <property type="entry name" value="HATPase_c"/>
    <property type="match status" value="1"/>
</dbReference>
<dbReference type="SMART" id="SM00388">
    <property type="entry name" value="HisKA"/>
    <property type="match status" value="1"/>
</dbReference>
<evidence type="ECO:0000256" key="12">
    <source>
        <dbReference type="ARBA" id="ARBA00023012"/>
    </source>
</evidence>
<dbReference type="PROSITE" id="PS50109">
    <property type="entry name" value="HIS_KIN"/>
    <property type="match status" value="1"/>
</dbReference>
<dbReference type="KEGG" id="wcp:H9Q76_12435"/>
<dbReference type="AlphaFoldDB" id="A0A7G9FLS3"/>
<dbReference type="PANTHER" id="PTHR45528:SF1">
    <property type="entry name" value="SENSOR HISTIDINE KINASE CPXA"/>
    <property type="match status" value="1"/>
</dbReference>
<keyword evidence="8" id="KW-0547">Nucleotide-binding</keyword>
<evidence type="ECO:0000256" key="2">
    <source>
        <dbReference type="ARBA" id="ARBA00004651"/>
    </source>
</evidence>
<dbReference type="PROSITE" id="PS51257">
    <property type="entry name" value="PROKAR_LIPOPROTEIN"/>
    <property type="match status" value="1"/>
</dbReference>
<reference evidence="16 17" key="1">
    <citation type="submission" date="2020-08" db="EMBL/GenBank/DDBJ databases">
        <authorList>
            <person name="Liu C."/>
            <person name="Sun Q."/>
        </authorList>
    </citation>
    <scope>NUCLEOTIDE SEQUENCE [LARGE SCALE GENOMIC DNA]</scope>
    <source>
        <strain evidence="16 17">NSJ-4</strain>
    </source>
</reference>
<name>A0A7G9FLS3_9FIRM</name>
<evidence type="ECO:0000313" key="17">
    <source>
        <dbReference type="Proteomes" id="UP000515819"/>
    </source>
</evidence>
<keyword evidence="7 14" id="KW-0812">Transmembrane</keyword>
<organism evidence="16 17">
    <name type="scientific">Wujia chipingensis</name>
    <dbReference type="NCBI Taxonomy" id="2763670"/>
    <lineage>
        <taxon>Bacteria</taxon>
        <taxon>Bacillati</taxon>
        <taxon>Bacillota</taxon>
        <taxon>Clostridia</taxon>
        <taxon>Lachnospirales</taxon>
        <taxon>Lachnospiraceae</taxon>
        <taxon>Wujia</taxon>
    </lineage>
</organism>
<evidence type="ECO:0000256" key="7">
    <source>
        <dbReference type="ARBA" id="ARBA00022692"/>
    </source>
</evidence>
<dbReference type="EC" id="2.7.13.3" evidence="3"/>
<feature type="transmembrane region" description="Helical" evidence="14">
    <location>
        <begin position="448"/>
        <end position="466"/>
    </location>
</feature>
<sequence>MDKLKKSAVAKVVAAILLSVSLFMAVVSGCVVVAAISYGDSRQMQAEAIYDGYMGNLVDNSSYQVDEYYKAYVESQDDTQENHTIRYYKDYFNEKNSNFYFEVVPDDAKKYPTLSNYKAEEYQYHDVRSRQIMTYTGQTTITCKLSLEDIIDFWKNNYVPDEYDEDYSSYEADEDVFATSGEVPASIRDMYWDWSNISFADMTVVDTAVDDEGNADPYIQLDNTNFIYYLSNNSAYQKAVARATKKAGDVQIYNESLTLDYDGSLTQGIDMYTPVSYTLYAYVRSDLTARDIYAESIVLRYCKPVIKAAPYTLAASIILILVMGGFLITASGHRKAQEQITCNAFDRIPYDLFLYVFFAAFATGVNVINYYVYSGIDELFLAAIYLAVVALLFPPLLMTTSTRMKVSGWAMFANTLIWRLCKLLVWVVKWVFGKLRDIFRFLGRYFNLYWKWIGGLAGIALLRFILVAASGSAGLAIVLDLVCAALLAVFLIRVIVQMYRLKDGAKKIADGETDYKIDTAHMLPEFAAHGETLNCIQDSVRVAVAERMKSERMKTELITNVSHDIKTPLTSIINYVDILSKAGDLSDKEAEYLEVLQRQSARLKKLIEDLIEASKASTGNLEVHMEPTDVEMLLEQALGEFEERLAACKLQPVVTNYLTKKYGTQADCHVMADGRHLWRVFDNLIGNIIKYAQPNSRVYIDIDEAEPGEITVTFKNISKEPLNISGDELKERFVRGDRSRNTEGNGLGLSIAQSLMELQNGKVEIMIDGDLFKVVLLLKTGNCKN</sequence>
<keyword evidence="12" id="KW-0902">Two-component regulatory system</keyword>
<dbReference type="EMBL" id="CP060632">
    <property type="protein sequence ID" value="QNL99504.1"/>
    <property type="molecule type" value="Genomic_DNA"/>
</dbReference>
<dbReference type="InterPro" id="IPR005467">
    <property type="entry name" value="His_kinase_dom"/>
</dbReference>
<feature type="transmembrane region" description="Helical" evidence="14">
    <location>
        <begin position="352"/>
        <end position="373"/>
    </location>
</feature>
<dbReference type="SUPFAM" id="SSF55874">
    <property type="entry name" value="ATPase domain of HSP90 chaperone/DNA topoisomerase II/histidine kinase"/>
    <property type="match status" value="1"/>
</dbReference>
<evidence type="ECO:0000256" key="6">
    <source>
        <dbReference type="ARBA" id="ARBA00022679"/>
    </source>
</evidence>
<dbReference type="Proteomes" id="UP000515819">
    <property type="component" value="Chromosome"/>
</dbReference>
<keyword evidence="10" id="KW-0067">ATP-binding</keyword>
<dbReference type="InterPro" id="IPR003594">
    <property type="entry name" value="HATPase_dom"/>
</dbReference>
<protein>
    <recommendedName>
        <fullName evidence="3">histidine kinase</fullName>
        <ecNumber evidence="3">2.7.13.3</ecNumber>
    </recommendedName>
</protein>
<evidence type="ECO:0000256" key="13">
    <source>
        <dbReference type="ARBA" id="ARBA00023136"/>
    </source>
</evidence>
<keyword evidence="11 14" id="KW-1133">Transmembrane helix</keyword>
<dbReference type="Gene3D" id="3.30.565.10">
    <property type="entry name" value="Histidine kinase-like ATPase, C-terminal domain"/>
    <property type="match status" value="1"/>
</dbReference>
<evidence type="ECO:0000256" key="14">
    <source>
        <dbReference type="SAM" id="Phobius"/>
    </source>
</evidence>
<feature type="transmembrane region" description="Helical" evidence="14">
    <location>
        <begin position="12"/>
        <end position="38"/>
    </location>
</feature>
<dbReference type="SUPFAM" id="SSF47384">
    <property type="entry name" value="Homodimeric domain of signal transducing histidine kinase"/>
    <property type="match status" value="1"/>
</dbReference>
<keyword evidence="13 14" id="KW-0472">Membrane</keyword>
<dbReference type="InterPro" id="IPR003661">
    <property type="entry name" value="HisK_dim/P_dom"/>
</dbReference>
<feature type="transmembrane region" description="Helical" evidence="14">
    <location>
        <begin position="473"/>
        <end position="496"/>
    </location>
</feature>
<keyword evidence="5" id="KW-0597">Phosphoprotein</keyword>
<evidence type="ECO:0000256" key="8">
    <source>
        <dbReference type="ARBA" id="ARBA00022741"/>
    </source>
</evidence>
<evidence type="ECO:0000256" key="11">
    <source>
        <dbReference type="ARBA" id="ARBA00022989"/>
    </source>
</evidence>
<proteinExistence type="predicted"/>
<keyword evidence="4" id="KW-1003">Cell membrane</keyword>
<dbReference type="InterPro" id="IPR036097">
    <property type="entry name" value="HisK_dim/P_sf"/>
</dbReference>
<dbReference type="GO" id="GO:0005886">
    <property type="term" value="C:plasma membrane"/>
    <property type="evidence" value="ECO:0007669"/>
    <property type="project" value="UniProtKB-SubCell"/>
</dbReference>
<feature type="domain" description="Histidine kinase" evidence="15">
    <location>
        <begin position="560"/>
        <end position="765"/>
    </location>
</feature>
<keyword evidence="6" id="KW-0808">Transferase</keyword>
<comment type="catalytic activity">
    <reaction evidence="1">
        <text>ATP + protein L-histidine = ADP + protein N-phospho-L-histidine.</text>
        <dbReference type="EC" id="2.7.13.3"/>
    </reaction>
</comment>
<evidence type="ECO:0000259" key="15">
    <source>
        <dbReference type="PROSITE" id="PS50109"/>
    </source>
</evidence>
<dbReference type="FunFam" id="1.10.287.130:FF:000001">
    <property type="entry name" value="Two-component sensor histidine kinase"/>
    <property type="match status" value="1"/>
</dbReference>
<dbReference type="SMART" id="SM00387">
    <property type="entry name" value="HATPase_c"/>
    <property type="match status" value="1"/>
</dbReference>
<dbReference type="InterPro" id="IPR036890">
    <property type="entry name" value="HATPase_C_sf"/>
</dbReference>
<dbReference type="GO" id="GO:0000155">
    <property type="term" value="F:phosphorelay sensor kinase activity"/>
    <property type="evidence" value="ECO:0007669"/>
    <property type="project" value="InterPro"/>
</dbReference>
<feature type="transmembrane region" description="Helical" evidence="14">
    <location>
        <begin position="379"/>
        <end position="397"/>
    </location>
</feature>
<dbReference type="GO" id="GO:0005524">
    <property type="term" value="F:ATP binding"/>
    <property type="evidence" value="ECO:0007669"/>
    <property type="project" value="UniProtKB-KW"/>
</dbReference>
<evidence type="ECO:0000256" key="4">
    <source>
        <dbReference type="ARBA" id="ARBA00022475"/>
    </source>
</evidence>
<dbReference type="Pfam" id="PF00512">
    <property type="entry name" value="HisKA"/>
    <property type="match status" value="1"/>
</dbReference>